<dbReference type="EMBL" id="JAHBAY010000001">
    <property type="protein sequence ID" value="MBT0767361.1"/>
    <property type="molecule type" value="Genomic_DNA"/>
</dbReference>
<name>A0ABS5T8H6_9ACTN</name>
<accession>A0ABS5T8H6</accession>
<keyword evidence="5" id="KW-1185">Reference proteome</keyword>
<sequence>MNRDRGSGTVLMIGLVGVAAVLMAALLGLGGAVVARHRAGAAADLAALAAVDSGEGCAAAGRVAAANGARLAECDPAADGSVRVTVTVEAPGLHRTASASARAAPGPARTPTGREPPGTG</sequence>
<dbReference type="Pfam" id="PF13400">
    <property type="entry name" value="Tad"/>
    <property type="match status" value="1"/>
</dbReference>
<keyword evidence="2" id="KW-0472">Membrane</keyword>
<dbReference type="InterPro" id="IPR021202">
    <property type="entry name" value="Rv3654c-like"/>
</dbReference>
<keyword evidence="2" id="KW-0812">Transmembrane</keyword>
<keyword evidence="2" id="KW-1133">Transmembrane helix</keyword>
<feature type="domain" description="Putative Flp pilus-assembly TadG-like N-terminal" evidence="3">
    <location>
        <begin position="6"/>
        <end position="51"/>
    </location>
</feature>
<comment type="caution">
    <text evidence="4">The sequence shown here is derived from an EMBL/GenBank/DDBJ whole genome shotgun (WGS) entry which is preliminary data.</text>
</comment>
<evidence type="ECO:0000256" key="2">
    <source>
        <dbReference type="SAM" id="Phobius"/>
    </source>
</evidence>
<evidence type="ECO:0000313" key="4">
    <source>
        <dbReference type="EMBL" id="MBT0767361.1"/>
    </source>
</evidence>
<feature type="transmembrane region" description="Helical" evidence="2">
    <location>
        <begin position="12"/>
        <end position="35"/>
    </location>
</feature>
<dbReference type="Proteomes" id="UP001197247">
    <property type="component" value="Unassembled WGS sequence"/>
</dbReference>
<gene>
    <name evidence="4" type="ORF">KIH74_00410</name>
</gene>
<feature type="region of interest" description="Disordered" evidence="1">
    <location>
        <begin position="94"/>
        <end position="120"/>
    </location>
</feature>
<feature type="compositionally biased region" description="Low complexity" evidence="1">
    <location>
        <begin position="95"/>
        <end position="113"/>
    </location>
</feature>
<evidence type="ECO:0000313" key="5">
    <source>
        <dbReference type="Proteomes" id="UP001197247"/>
    </source>
</evidence>
<dbReference type="RefSeq" id="WP_214153244.1">
    <property type="nucleotide sequence ID" value="NZ_JAHBAY010000001.1"/>
</dbReference>
<organism evidence="4 5">
    <name type="scientific">Kineosporia corallincola</name>
    <dbReference type="NCBI Taxonomy" id="2835133"/>
    <lineage>
        <taxon>Bacteria</taxon>
        <taxon>Bacillati</taxon>
        <taxon>Actinomycetota</taxon>
        <taxon>Actinomycetes</taxon>
        <taxon>Kineosporiales</taxon>
        <taxon>Kineosporiaceae</taxon>
        <taxon>Kineosporia</taxon>
    </lineage>
</organism>
<proteinExistence type="predicted"/>
<reference evidence="4 5" key="1">
    <citation type="submission" date="2021-05" db="EMBL/GenBank/DDBJ databases">
        <title>Kineosporia and Streptomyces sp. nov. two new marine actinobacteria isolated from Coral.</title>
        <authorList>
            <person name="Buangrab K."/>
            <person name="Sutthacheep M."/>
            <person name="Yeemin T."/>
            <person name="Harunari E."/>
            <person name="Igarashi Y."/>
            <person name="Kanchanasin P."/>
            <person name="Tanasupawat S."/>
            <person name="Phongsopitanun W."/>
        </authorList>
    </citation>
    <scope>NUCLEOTIDE SEQUENCE [LARGE SCALE GENOMIC DNA]</scope>
    <source>
        <strain evidence="4 5">J2-2</strain>
    </source>
</reference>
<evidence type="ECO:0000256" key="1">
    <source>
        <dbReference type="SAM" id="MobiDB-lite"/>
    </source>
</evidence>
<dbReference type="NCBIfam" id="TIGR03816">
    <property type="entry name" value="tadE_like_DECH"/>
    <property type="match status" value="1"/>
</dbReference>
<evidence type="ECO:0000259" key="3">
    <source>
        <dbReference type="Pfam" id="PF13400"/>
    </source>
</evidence>
<protein>
    <recommendedName>
        <fullName evidence="3">Putative Flp pilus-assembly TadG-like N-terminal domain-containing protein</fullName>
    </recommendedName>
</protein>
<dbReference type="InterPro" id="IPR028087">
    <property type="entry name" value="Tad_N"/>
</dbReference>